<dbReference type="SMART" id="SM00260">
    <property type="entry name" value="CheW"/>
    <property type="match status" value="2"/>
</dbReference>
<evidence type="ECO:0000313" key="2">
    <source>
        <dbReference type="EMBL" id="NIY72749.1"/>
    </source>
</evidence>
<dbReference type="InterPro" id="IPR036061">
    <property type="entry name" value="CheW-like_dom_sf"/>
</dbReference>
<dbReference type="Gene3D" id="2.40.50.180">
    <property type="entry name" value="CheA-289, Domain 4"/>
    <property type="match status" value="2"/>
</dbReference>
<gene>
    <name evidence="2" type="ORF">HCZ30_09905</name>
</gene>
<dbReference type="InterPro" id="IPR002545">
    <property type="entry name" value="CheW-lke_dom"/>
</dbReference>
<dbReference type="Gene3D" id="2.30.30.40">
    <property type="entry name" value="SH3 Domains"/>
    <property type="match status" value="2"/>
</dbReference>
<dbReference type="RefSeq" id="WP_167638119.1">
    <property type="nucleotide sequence ID" value="NZ_JAATOP010000005.1"/>
</dbReference>
<dbReference type="PANTHER" id="PTHR22617:SF23">
    <property type="entry name" value="CHEMOTAXIS PROTEIN CHEW"/>
    <property type="match status" value="1"/>
</dbReference>
<accession>A0ABX0VXE9</accession>
<dbReference type="PROSITE" id="PS50851">
    <property type="entry name" value="CHEW"/>
    <property type="match status" value="2"/>
</dbReference>
<dbReference type="Pfam" id="PF01584">
    <property type="entry name" value="CheW"/>
    <property type="match status" value="2"/>
</dbReference>
<keyword evidence="3" id="KW-1185">Reference proteome</keyword>
<dbReference type="SUPFAM" id="SSF50341">
    <property type="entry name" value="CheW-like"/>
    <property type="match status" value="2"/>
</dbReference>
<evidence type="ECO:0000259" key="1">
    <source>
        <dbReference type="PROSITE" id="PS50851"/>
    </source>
</evidence>
<name>A0ABX0VXE9_9RHOB</name>
<reference evidence="2 3" key="1">
    <citation type="submission" date="2020-03" db="EMBL/GenBank/DDBJ databases">
        <title>Bacterial isolates of synthetic phycosphere.</title>
        <authorList>
            <person name="Fu H."/>
            <person name="Moran M.A."/>
        </authorList>
    </citation>
    <scope>NUCLEOTIDE SEQUENCE [LARGE SCALE GENOMIC DNA]</scope>
    <source>
        <strain evidence="2 3">HF1</strain>
    </source>
</reference>
<dbReference type="InterPro" id="IPR039315">
    <property type="entry name" value="CheW"/>
</dbReference>
<proteinExistence type="predicted"/>
<dbReference type="Proteomes" id="UP000709466">
    <property type="component" value="Unassembled WGS sequence"/>
</dbReference>
<comment type="caution">
    <text evidence="2">The sequence shown here is derived from an EMBL/GenBank/DDBJ whole genome shotgun (WGS) entry which is preliminary data.</text>
</comment>
<feature type="domain" description="CheW-like" evidence="1">
    <location>
        <begin position="24"/>
        <end position="165"/>
    </location>
</feature>
<dbReference type="PANTHER" id="PTHR22617">
    <property type="entry name" value="CHEMOTAXIS SENSOR HISTIDINE KINASE-RELATED"/>
    <property type="match status" value="1"/>
</dbReference>
<dbReference type="EMBL" id="JAATOP010000005">
    <property type="protein sequence ID" value="NIY72749.1"/>
    <property type="molecule type" value="Genomic_DNA"/>
</dbReference>
<organism evidence="2 3">
    <name type="scientific">Marivivens donghaensis</name>
    <dbReference type="NCBI Taxonomy" id="1699413"/>
    <lineage>
        <taxon>Bacteria</taxon>
        <taxon>Pseudomonadati</taxon>
        <taxon>Pseudomonadota</taxon>
        <taxon>Alphaproteobacteria</taxon>
        <taxon>Rhodobacterales</taxon>
        <taxon>Paracoccaceae</taxon>
        <taxon>Marivivens group</taxon>
        <taxon>Marivivens</taxon>
    </lineage>
</organism>
<feature type="domain" description="CheW-like" evidence="1">
    <location>
        <begin position="180"/>
        <end position="322"/>
    </location>
</feature>
<sequence length="418" mass="45917">MSEEADTVPADTASGERKIDLPQHETLAVMDLGPTLLGISVLHMREVVNAPDRYQPVPSGDNGVVGAFMLRKQIIPVIDLPVFLGVTDEPSRTNAIVVIVEHDSHLIGLRAKSTSRLVHGNACTIEPVRHAPNHRTATVTGQLIHDGEAIYPMLDVAALFDENIPAVRLNASEQRDWSLSDRYLLFKTDGVQFCMPLDFATGRVADSYVEEVGAESRICYGMIRSHGIRLALVDVFTLLGLAPERKAVTNSSAVIVKGLGDQRIALRVDSVTDIIRLSSSEIGPIPPGMNIRSGLAKGSVSRGDEDHFIMLDFDGLHADQEFVKLRHLSHKQDAAGMFYTDTKTVDSNEVNCLVFNPNALAAIAIDKVIEILPWREGLPRGKEHVMIGRIAYRRMAHGRQLLNFIEPSELEIPQYAMG</sequence>
<evidence type="ECO:0000313" key="3">
    <source>
        <dbReference type="Proteomes" id="UP000709466"/>
    </source>
</evidence>
<protein>
    <recommendedName>
        <fullName evidence="1">CheW-like domain-containing protein</fullName>
    </recommendedName>
</protein>